<sequence length="351" mass="40131">MTIEPTFTYSEKSHIERLRPGNSGSSEDQFIQEVIDFYRYWQSKRSLGDYGSTEQALLMIFAETPDVDLGLKDYVPTTISRIRRRSGTVSQGIAVCNQNFRLMVRLLDALTVDEAYDFIEHHLGDQHTFVIAKFGQQTIQIHRAGQPLDDWIHEPDEILIKSTDENITPDSLAEDLRVFHHEWLSTPRAIGARTMWELNKTKTQYDLRSGPERSVQSYLLTYLRASYRRSGVFVNEEINNQGGRTDLYVQRETSPGSNKQINTVIELKVLSPKKSFERNLEWAKEGITQAKGYANANTDAAFACLYDARRNKLAMPELPAFALANSVRLEHYEMEVPLPPPKKKPAKMAKA</sequence>
<proteinExistence type="predicted"/>
<protein>
    <submittedName>
        <fullName evidence="1">Uncharacterized protein</fullName>
    </submittedName>
</protein>
<reference evidence="1" key="1">
    <citation type="journal article" date="2008" name="J. Bacteriol.">
        <title>Hybrid pathogenicity island PAGI-5 contributes to the highly virulent phenotype of a Pseudomonas aeruginosa isolate in mammals.</title>
        <authorList>
            <person name="Battle S.E."/>
            <person name="Meyer F."/>
            <person name="Rello J."/>
            <person name="Kung V.L."/>
            <person name="Hauser A.R."/>
        </authorList>
    </citation>
    <scope>NUCLEOTIDE SEQUENCE</scope>
    <source>
        <strain evidence="1">PSE9</strain>
    </source>
</reference>
<dbReference type="PATRIC" id="fig|287.1494.peg.5660"/>
<organism evidence="1">
    <name type="scientific">Pseudomonas aeruginosa</name>
    <dbReference type="NCBI Taxonomy" id="287"/>
    <lineage>
        <taxon>Bacteria</taxon>
        <taxon>Pseudomonadati</taxon>
        <taxon>Pseudomonadota</taxon>
        <taxon>Gammaproteobacteria</taxon>
        <taxon>Pseudomonadales</taxon>
        <taxon>Pseudomonadaceae</taxon>
        <taxon>Pseudomonas</taxon>
    </lineage>
</organism>
<name>A6N5A2_PSEAI</name>
<dbReference type="EMBL" id="EF611301">
    <property type="protein sequence ID" value="ABR13348.1"/>
    <property type="molecule type" value="Genomic_DNA"/>
</dbReference>
<accession>A6N5A2</accession>
<dbReference type="AlphaFoldDB" id="A6N5A2"/>
<evidence type="ECO:0000313" key="1">
    <source>
        <dbReference type="EMBL" id="ABR13348.1"/>
    </source>
</evidence>
<dbReference type="RefSeq" id="WP_003117089.1">
    <property type="nucleotide sequence ID" value="NZ_CAADKL010000761.1"/>
</dbReference>